<reference evidence="3" key="1">
    <citation type="journal article" date="2020" name="Fungal Divers.">
        <title>Resolving the Mortierellaceae phylogeny through synthesis of multi-gene phylogenetics and phylogenomics.</title>
        <authorList>
            <person name="Vandepol N."/>
            <person name="Liber J."/>
            <person name="Desiro A."/>
            <person name="Na H."/>
            <person name="Kennedy M."/>
            <person name="Barry K."/>
            <person name="Grigoriev I.V."/>
            <person name="Miller A.N."/>
            <person name="O'Donnell K."/>
            <person name="Stajich J.E."/>
            <person name="Bonito G."/>
        </authorList>
    </citation>
    <scope>NUCLEOTIDE SEQUENCE</scope>
    <source>
        <strain evidence="3">BC1065</strain>
    </source>
</reference>
<name>A0A9P6Q0E6_9FUNG</name>
<evidence type="ECO:0000313" key="4">
    <source>
        <dbReference type="Proteomes" id="UP000807716"/>
    </source>
</evidence>
<keyword evidence="4" id="KW-1185">Reference proteome</keyword>
<dbReference type="InterPro" id="IPR026100">
    <property type="entry name" value="Tmem223"/>
</dbReference>
<proteinExistence type="predicted"/>
<keyword evidence="2" id="KW-0812">Transmembrane</keyword>
<protein>
    <submittedName>
        <fullName evidence="3">Uncharacterized protein</fullName>
    </submittedName>
</protein>
<keyword evidence="2" id="KW-1133">Transmembrane helix</keyword>
<dbReference type="OrthoDB" id="5950063at2759"/>
<feature type="transmembrane region" description="Helical" evidence="2">
    <location>
        <begin position="121"/>
        <end position="144"/>
    </location>
</feature>
<organism evidence="3 4">
    <name type="scientific">Actinomortierella ambigua</name>
    <dbReference type="NCBI Taxonomy" id="1343610"/>
    <lineage>
        <taxon>Eukaryota</taxon>
        <taxon>Fungi</taxon>
        <taxon>Fungi incertae sedis</taxon>
        <taxon>Mucoromycota</taxon>
        <taxon>Mortierellomycotina</taxon>
        <taxon>Mortierellomycetes</taxon>
        <taxon>Mortierellales</taxon>
        <taxon>Mortierellaceae</taxon>
        <taxon>Actinomortierella</taxon>
    </lineage>
</organism>
<dbReference type="Proteomes" id="UP000807716">
    <property type="component" value="Unassembled WGS sequence"/>
</dbReference>
<dbReference type="InterPro" id="IPR045325">
    <property type="entry name" value="TMEM70/TMEM186/TMEM223"/>
</dbReference>
<keyword evidence="2" id="KW-0472">Membrane</keyword>
<dbReference type="GO" id="GO:0005739">
    <property type="term" value="C:mitochondrion"/>
    <property type="evidence" value="ECO:0007669"/>
    <property type="project" value="TreeGrafter"/>
</dbReference>
<evidence type="ECO:0000256" key="2">
    <source>
        <dbReference type="SAM" id="Phobius"/>
    </source>
</evidence>
<accession>A0A9P6Q0E6</accession>
<evidence type="ECO:0000256" key="1">
    <source>
        <dbReference type="SAM" id="MobiDB-lite"/>
    </source>
</evidence>
<sequence>MSMAALAPRCLSRTFTFSRILLRQPTAIAATTSSFGAHTGRSLISRYASNTSKRSPFKYSHPEAKNASVSPSSLVDGAPTSAIAGGRTKKGAALNASRQLAEMCAKEDVVMYTPPESLKKVFWIAYSAAGLQLIFWINTAQYAFTHYTDNPIFSTTQPDPPALPIPGSEGIESTEVPLAPLRKRVMISVGLVGTGLVIAFGICAVPWRYVTKMTFLKGGTTIRIQTGRTFPKGYYREYPIKDMVSRQQLVTGVGPEGRSPPKAGGSTHLLLGSEKERMSFFIDRRGSFKDPNMWDKLFYKPYN</sequence>
<gene>
    <name evidence="3" type="ORF">DFQ27_005809</name>
</gene>
<comment type="caution">
    <text evidence="3">The sequence shown here is derived from an EMBL/GenBank/DDBJ whole genome shotgun (WGS) entry which is preliminary data.</text>
</comment>
<feature type="transmembrane region" description="Helical" evidence="2">
    <location>
        <begin position="185"/>
        <end position="207"/>
    </location>
</feature>
<dbReference type="PANTHER" id="PTHR14549">
    <property type="entry name" value="TRANSMEMBRANE PROTEIN 223"/>
    <property type="match status" value="1"/>
</dbReference>
<dbReference type="Pfam" id="PF06979">
    <property type="entry name" value="TMEM70"/>
    <property type="match status" value="1"/>
</dbReference>
<feature type="region of interest" description="Disordered" evidence="1">
    <location>
        <begin position="52"/>
        <end position="73"/>
    </location>
</feature>
<dbReference type="PANTHER" id="PTHR14549:SF2">
    <property type="entry name" value="TRANSMEMBRANE PROTEIN 223"/>
    <property type="match status" value="1"/>
</dbReference>
<evidence type="ECO:0000313" key="3">
    <source>
        <dbReference type="EMBL" id="KAG0256242.1"/>
    </source>
</evidence>
<dbReference type="EMBL" id="JAAAJB010000418">
    <property type="protein sequence ID" value="KAG0256242.1"/>
    <property type="molecule type" value="Genomic_DNA"/>
</dbReference>
<dbReference type="AlphaFoldDB" id="A0A9P6Q0E6"/>